<evidence type="ECO:0000256" key="6">
    <source>
        <dbReference type="ARBA" id="ARBA00022692"/>
    </source>
</evidence>
<evidence type="ECO:0000313" key="15">
    <source>
        <dbReference type="EMBL" id="RYP88569.1"/>
    </source>
</evidence>
<evidence type="ECO:0000256" key="7">
    <source>
        <dbReference type="ARBA" id="ARBA00022777"/>
    </source>
</evidence>
<evidence type="ECO:0000313" key="16">
    <source>
        <dbReference type="Proteomes" id="UP000295198"/>
    </source>
</evidence>
<dbReference type="InterPro" id="IPR003660">
    <property type="entry name" value="HAMP_dom"/>
</dbReference>
<evidence type="ECO:0000256" key="10">
    <source>
        <dbReference type="ARBA" id="ARBA00023136"/>
    </source>
</evidence>
<proteinExistence type="predicted"/>
<protein>
    <recommendedName>
        <fullName evidence="3">histidine kinase</fullName>
        <ecNumber evidence="3">2.7.13.3</ecNumber>
    </recommendedName>
</protein>
<dbReference type="InterPro" id="IPR003661">
    <property type="entry name" value="HisK_dim/P_dom"/>
</dbReference>
<accession>A0A4V1Y005</accession>
<reference evidence="15 16" key="1">
    <citation type="submission" date="2019-01" db="EMBL/GenBank/DDBJ databases">
        <title>Nocardioides guangzhouensis sp. nov., an actinobacterium isolated from soil.</title>
        <authorList>
            <person name="Fu Y."/>
            <person name="Cai Y."/>
            <person name="Lin Z."/>
            <person name="Chen P."/>
        </authorList>
    </citation>
    <scope>NUCLEOTIDE SEQUENCE [LARGE SCALE GENOMIC DNA]</scope>
    <source>
        <strain evidence="15 16">130</strain>
    </source>
</reference>
<dbReference type="Gene3D" id="3.30.565.10">
    <property type="entry name" value="Histidine kinase-like ATPase, C-terminal domain"/>
    <property type="match status" value="1"/>
</dbReference>
<comment type="subcellular location">
    <subcellularLocation>
        <location evidence="2">Cell membrane</location>
    </subcellularLocation>
</comment>
<evidence type="ECO:0000256" key="3">
    <source>
        <dbReference type="ARBA" id="ARBA00012438"/>
    </source>
</evidence>
<dbReference type="CDD" id="cd00075">
    <property type="entry name" value="HATPase"/>
    <property type="match status" value="1"/>
</dbReference>
<dbReference type="Proteomes" id="UP000295198">
    <property type="component" value="Unassembled WGS sequence"/>
</dbReference>
<evidence type="ECO:0000256" key="1">
    <source>
        <dbReference type="ARBA" id="ARBA00000085"/>
    </source>
</evidence>
<dbReference type="PANTHER" id="PTHR45436">
    <property type="entry name" value="SENSOR HISTIDINE KINASE YKOH"/>
    <property type="match status" value="1"/>
</dbReference>
<dbReference type="PROSITE" id="PS50109">
    <property type="entry name" value="HIS_KIN"/>
    <property type="match status" value="1"/>
</dbReference>
<dbReference type="CDD" id="cd06225">
    <property type="entry name" value="HAMP"/>
    <property type="match status" value="1"/>
</dbReference>
<dbReference type="SUPFAM" id="SSF47384">
    <property type="entry name" value="Homodimeric domain of signal transducing histidine kinase"/>
    <property type="match status" value="1"/>
</dbReference>
<dbReference type="RefSeq" id="WP_134713316.1">
    <property type="nucleotide sequence ID" value="NZ_SDKM01000002.1"/>
</dbReference>
<feature type="domain" description="Histidine kinase" evidence="13">
    <location>
        <begin position="272"/>
        <end position="481"/>
    </location>
</feature>
<dbReference type="PRINTS" id="PR00344">
    <property type="entry name" value="BCTRLSENSOR"/>
</dbReference>
<dbReference type="Gene3D" id="1.10.287.130">
    <property type="match status" value="1"/>
</dbReference>
<name>A0A4V1Y005_9ACTN</name>
<dbReference type="EC" id="2.7.13.3" evidence="3"/>
<keyword evidence="9" id="KW-0902">Two-component regulatory system</keyword>
<keyword evidence="7 15" id="KW-0418">Kinase</keyword>
<dbReference type="EMBL" id="SDKM01000002">
    <property type="protein sequence ID" value="RYP88569.1"/>
    <property type="molecule type" value="Genomic_DNA"/>
</dbReference>
<evidence type="ECO:0000256" key="4">
    <source>
        <dbReference type="ARBA" id="ARBA00022553"/>
    </source>
</evidence>
<feature type="transmembrane region" description="Helical" evidence="12">
    <location>
        <begin position="43"/>
        <end position="66"/>
    </location>
</feature>
<feature type="region of interest" description="Disordered" evidence="11">
    <location>
        <begin position="1"/>
        <end position="24"/>
    </location>
</feature>
<evidence type="ECO:0000259" key="13">
    <source>
        <dbReference type="PROSITE" id="PS50109"/>
    </source>
</evidence>
<evidence type="ECO:0000256" key="2">
    <source>
        <dbReference type="ARBA" id="ARBA00004236"/>
    </source>
</evidence>
<keyword evidence="5" id="KW-0808">Transferase</keyword>
<dbReference type="InterPro" id="IPR005467">
    <property type="entry name" value="His_kinase_dom"/>
</dbReference>
<feature type="region of interest" description="Disordered" evidence="11">
    <location>
        <begin position="478"/>
        <end position="499"/>
    </location>
</feature>
<dbReference type="OrthoDB" id="9786919at2"/>
<dbReference type="InterPro" id="IPR003594">
    <property type="entry name" value="HATPase_dom"/>
</dbReference>
<dbReference type="SUPFAM" id="SSF158472">
    <property type="entry name" value="HAMP domain-like"/>
    <property type="match status" value="1"/>
</dbReference>
<dbReference type="Pfam" id="PF00672">
    <property type="entry name" value="HAMP"/>
    <property type="match status" value="1"/>
</dbReference>
<dbReference type="InterPro" id="IPR004358">
    <property type="entry name" value="Sig_transdc_His_kin-like_C"/>
</dbReference>
<organism evidence="15 16">
    <name type="scientific">Nocardioides guangzhouensis</name>
    <dbReference type="NCBI Taxonomy" id="2497878"/>
    <lineage>
        <taxon>Bacteria</taxon>
        <taxon>Bacillati</taxon>
        <taxon>Actinomycetota</taxon>
        <taxon>Actinomycetes</taxon>
        <taxon>Propionibacteriales</taxon>
        <taxon>Nocardioidaceae</taxon>
        <taxon>Nocardioides</taxon>
    </lineage>
</organism>
<keyword evidence="8 12" id="KW-1133">Transmembrane helix</keyword>
<evidence type="ECO:0000256" key="12">
    <source>
        <dbReference type="SAM" id="Phobius"/>
    </source>
</evidence>
<dbReference type="Pfam" id="PF00512">
    <property type="entry name" value="HisKA"/>
    <property type="match status" value="1"/>
</dbReference>
<dbReference type="InterPro" id="IPR050428">
    <property type="entry name" value="TCS_sensor_his_kinase"/>
</dbReference>
<dbReference type="GO" id="GO:0000155">
    <property type="term" value="F:phosphorelay sensor kinase activity"/>
    <property type="evidence" value="ECO:0007669"/>
    <property type="project" value="InterPro"/>
</dbReference>
<comment type="catalytic activity">
    <reaction evidence="1">
        <text>ATP + protein L-histidine = ADP + protein N-phospho-L-histidine.</text>
        <dbReference type="EC" id="2.7.13.3"/>
    </reaction>
</comment>
<dbReference type="InterPro" id="IPR036097">
    <property type="entry name" value="HisK_dim/P_sf"/>
</dbReference>
<evidence type="ECO:0000256" key="5">
    <source>
        <dbReference type="ARBA" id="ARBA00022679"/>
    </source>
</evidence>
<dbReference type="InterPro" id="IPR036890">
    <property type="entry name" value="HATPase_C_sf"/>
</dbReference>
<keyword evidence="6 12" id="KW-0812">Transmembrane</keyword>
<evidence type="ECO:0000259" key="14">
    <source>
        <dbReference type="PROSITE" id="PS50885"/>
    </source>
</evidence>
<dbReference type="AlphaFoldDB" id="A0A4V1Y005"/>
<dbReference type="Gene3D" id="6.10.340.10">
    <property type="match status" value="1"/>
</dbReference>
<dbReference type="Pfam" id="PF02518">
    <property type="entry name" value="HATPase_c"/>
    <property type="match status" value="1"/>
</dbReference>
<dbReference type="GO" id="GO:0005886">
    <property type="term" value="C:plasma membrane"/>
    <property type="evidence" value="ECO:0007669"/>
    <property type="project" value="UniProtKB-SubCell"/>
</dbReference>
<evidence type="ECO:0000256" key="9">
    <source>
        <dbReference type="ARBA" id="ARBA00023012"/>
    </source>
</evidence>
<dbReference type="SUPFAM" id="SSF55874">
    <property type="entry name" value="ATPase domain of HSP90 chaperone/DNA topoisomerase II/histidine kinase"/>
    <property type="match status" value="1"/>
</dbReference>
<sequence length="499" mass="53437">MTAGPGAGPSTGEQPGATGWATGLGERRDNRRWHYKRSLASRVGLLTAMAVGITVAALSLGVYVTVRMQMQNSMDTSLLDRAEQAATASRVTEITAEVPAWALGAADVRIIFITENPRVRPRSLDRGPLLSLGQPELDVAAGQDAHSIRTITAEGGTRYRVVTVPTQPGNALVLAQSLESQERVLHKLGIVMLVMGGLGVLAAGLAGWAVARNGLRPVRRLTRATEEIARTEHLAPIEVEGNDEIARLSWSFNAMLAALAASRDRQRRLVADAGHELRTPLTSLRTNLDLLIQAEHGAGIPPEARAELLDDVRAQIEEMTNLIGDLVELARDEPLPHVVETVELTEVLHRAVARVRRRAPGVAFDVSADEWWLTGESSALERAVTNLLDNAAKWSPESGTVTVRLHEGVLTVADQGPGISAEDLPHVFDRFYRSKESRGMPGSGLGLSIVRQVAMRHSGTVDAAVNPGGGTLMTLRLPGAPWPPPGSAPVLETEEGRTA</sequence>
<dbReference type="SMART" id="SM00387">
    <property type="entry name" value="HATPase_c"/>
    <property type="match status" value="1"/>
</dbReference>
<keyword evidence="4" id="KW-0597">Phosphoprotein</keyword>
<evidence type="ECO:0000256" key="11">
    <source>
        <dbReference type="SAM" id="MobiDB-lite"/>
    </source>
</evidence>
<dbReference type="SMART" id="SM00388">
    <property type="entry name" value="HisKA"/>
    <property type="match status" value="1"/>
</dbReference>
<keyword evidence="16" id="KW-1185">Reference proteome</keyword>
<feature type="transmembrane region" description="Helical" evidence="12">
    <location>
        <begin position="188"/>
        <end position="211"/>
    </location>
</feature>
<dbReference type="SMART" id="SM00304">
    <property type="entry name" value="HAMP"/>
    <property type="match status" value="1"/>
</dbReference>
<gene>
    <name evidence="15" type="ORF">EKO23_01360</name>
</gene>
<dbReference type="PROSITE" id="PS50885">
    <property type="entry name" value="HAMP"/>
    <property type="match status" value="1"/>
</dbReference>
<feature type="domain" description="HAMP" evidence="14">
    <location>
        <begin position="212"/>
        <end position="264"/>
    </location>
</feature>
<comment type="caution">
    <text evidence="15">The sequence shown here is derived from an EMBL/GenBank/DDBJ whole genome shotgun (WGS) entry which is preliminary data.</text>
</comment>
<keyword evidence="10 12" id="KW-0472">Membrane</keyword>
<dbReference type="PANTHER" id="PTHR45436:SF5">
    <property type="entry name" value="SENSOR HISTIDINE KINASE TRCS"/>
    <property type="match status" value="1"/>
</dbReference>
<evidence type="ECO:0000256" key="8">
    <source>
        <dbReference type="ARBA" id="ARBA00022989"/>
    </source>
</evidence>
<dbReference type="CDD" id="cd00082">
    <property type="entry name" value="HisKA"/>
    <property type="match status" value="1"/>
</dbReference>